<reference evidence="1" key="1">
    <citation type="submission" date="2014-09" db="EMBL/GenBank/DDBJ databases">
        <title>Genome sequence of the luminous mushroom Mycena chlorophos for searching fungal bioluminescence genes.</title>
        <authorList>
            <person name="Tanaka Y."/>
            <person name="Kasuga D."/>
            <person name="Oba Y."/>
            <person name="Hase S."/>
            <person name="Sato K."/>
            <person name="Oba Y."/>
            <person name="Sakakibara Y."/>
        </authorList>
    </citation>
    <scope>NUCLEOTIDE SEQUENCE</scope>
</reference>
<evidence type="ECO:0000313" key="1">
    <source>
        <dbReference type="EMBL" id="GAT54571.1"/>
    </source>
</evidence>
<evidence type="ECO:0008006" key="3">
    <source>
        <dbReference type="Google" id="ProtNLM"/>
    </source>
</evidence>
<accession>A0ABQ0LU37</accession>
<dbReference type="EMBL" id="DF848705">
    <property type="protein sequence ID" value="GAT54571.1"/>
    <property type="molecule type" value="Genomic_DNA"/>
</dbReference>
<evidence type="ECO:0000313" key="2">
    <source>
        <dbReference type="Proteomes" id="UP000815677"/>
    </source>
</evidence>
<name>A0ABQ0LU37_MYCCL</name>
<keyword evidence="2" id="KW-1185">Reference proteome</keyword>
<protein>
    <recommendedName>
        <fullName evidence="3">Altered inheritance of mitochondria protein 24, mitochondrial</fullName>
    </recommendedName>
</protein>
<proteinExistence type="predicted"/>
<sequence length="185" mass="20122">MQEYTFDSPDVLRSGLRDSYLSRIFTTSTTVVSAGFRDNTTLSVEATGAQAGIDWRAKTFRIGTGSASGGEQTRPVDGLKRKAGFSAARYWRWGEGEEYKVRYADGAWVVASASGTFLASLSSATAQILPGRPAPVPVAPVLRLSQTFLGARAVVLRNEEIGEDELLRVRAGFFFVRNTTIIHLP</sequence>
<gene>
    <name evidence="1" type="ORF">MCHLO_11417</name>
</gene>
<dbReference type="Proteomes" id="UP000815677">
    <property type="component" value="Unassembled WGS sequence"/>
</dbReference>
<organism evidence="1 2">
    <name type="scientific">Mycena chlorophos</name>
    <name type="common">Agaric fungus</name>
    <name type="synonym">Agaricus chlorophos</name>
    <dbReference type="NCBI Taxonomy" id="658473"/>
    <lineage>
        <taxon>Eukaryota</taxon>
        <taxon>Fungi</taxon>
        <taxon>Dikarya</taxon>
        <taxon>Basidiomycota</taxon>
        <taxon>Agaricomycotina</taxon>
        <taxon>Agaricomycetes</taxon>
        <taxon>Agaricomycetidae</taxon>
        <taxon>Agaricales</taxon>
        <taxon>Marasmiineae</taxon>
        <taxon>Mycenaceae</taxon>
        <taxon>Mycena</taxon>
    </lineage>
</organism>